<keyword evidence="2" id="KW-0812">Transmembrane</keyword>
<feature type="transmembrane region" description="Helical" evidence="2">
    <location>
        <begin position="47"/>
        <end position="67"/>
    </location>
</feature>
<dbReference type="OrthoDB" id="3268840at2"/>
<protein>
    <submittedName>
        <fullName evidence="3">Uncharacterized protein</fullName>
    </submittedName>
</protein>
<gene>
    <name evidence="3" type="ORF">SAMN05216184_10619</name>
</gene>
<dbReference type="Proteomes" id="UP000250222">
    <property type="component" value="Unassembled WGS sequence"/>
</dbReference>
<feature type="compositionally biased region" description="Polar residues" evidence="1">
    <location>
        <begin position="90"/>
        <end position="101"/>
    </location>
</feature>
<keyword evidence="4" id="KW-1185">Reference proteome</keyword>
<name>A0A2Y9BYC0_9MICO</name>
<keyword evidence="2" id="KW-0472">Membrane</keyword>
<proteinExistence type="predicted"/>
<organism evidence="3 4">
    <name type="scientific">Georgenia satyanarayanai</name>
    <dbReference type="NCBI Taxonomy" id="860221"/>
    <lineage>
        <taxon>Bacteria</taxon>
        <taxon>Bacillati</taxon>
        <taxon>Actinomycetota</taxon>
        <taxon>Actinomycetes</taxon>
        <taxon>Micrococcales</taxon>
        <taxon>Bogoriellaceae</taxon>
        <taxon>Georgenia</taxon>
    </lineage>
</organism>
<dbReference type="EMBL" id="UETB01000006">
    <property type="protein sequence ID" value="SSA42352.1"/>
    <property type="molecule type" value="Genomic_DNA"/>
</dbReference>
<feature type="region of interest" description="Disordered" evidence="1">
    <location>
        <begin position="359"/>
        <end position="379"/>
    </location>
</feature>
<feature type="region of interest" description="Disordered" evidence="1">
    <location>
        <begin position="1"/>
        <end position="26"/>
    </location>
</feature>
<feature type="compositionally biased region" description="Low complexity" evidence="1">
    <location>
        <begin position="72"/>
        <end position="88"/>
    </location>
</feature>
<accession>A0A2Y9BYC0</accession>
<evidence type="ECO:0000313" key="4">
    <source>
        <dbReference type="Proteomes" id="UP000250222"/>
    </source>
</evidence>
<dbReference type="AlphaFoldDB" id="A0A2Y9BYC0"/>
<evidence type="ECO:0000313" key="3">
    <source>
        <dbReference type="EMBL" id="SSA42352.1"/>
    </source>
</evidence>
<feature type="compositionally biased region" description="Low complexity" evidence="1">
    <location>
        <begin position="211"/>
        <end position="247"/>
    </location>
</feature>
<evidence type="ECO:0000256" key="1">
    <source>
        <dbReference type="SAM" id="MobiDB-lite"/>
    </source>
</evidence>
<feature type="region of interest" description="Disordered" evidence="1">
    <location>
        <begin position="72"/>
        <end position="113"/>
    </location>
</feature>
<evidence type="ECO:0000256" key="2">
    <source>
        <dbReference type="SAM" id="Phobius"/>
    </source>
</evidence>
<sequence>MDEDEAVSRVRGADPAAGAEPDGGRLAALTAERRGDELAARRARPRWAAVAAVAAGALVVGGAGYGIGRATEGPAADTTATAPAGRTAVGESTESMSSADTSFPGGLGGERMTFTAEGLSDAGGTATAWAFDGAGTFTEETAVRVAEVLGVEGEPRLEGGWNVGPVDGSGPTLNVGPDAAVTAHYNDPALYEGLEDVPPAEMPTDDGPAEGGDAAASGDGDAATSVVEPRPAVGAPGPGEEPSAVAPQGTAPDGPAGVLYETLAALGLDPEAAEYVEQESWAGATSVVAHHVVGGMPSGHSWYADVVDGEVLSFSGPLAPVVELGEYDVVSPAEAVERLADPRFGGSEVWSGDVSIMPAPEPDGRSWDDPPPPPPAAGAPLPWAVTDVTITTAEPGLIEHWTDEGGSLLLPAYELSDAEGRTWRVLAVADHELAS</sequence>
<reference evidence="3 4" key="1">
    <citation type="submission" date="2016-10" db="EMBL/GenBank/DDBJ databases">
        <authorList>
            <person name="Cai Z."/>
        </authorList>
    </citation>
    <scope>NUCLEOTIDE SEQUENCE [LARGE SCALE GENOMIC DNA]</scope>
    <source>
        <strain evidence="3 4">CGMCC 1.10826</strain>
    </source>
</reference>
<feature type="compositionally biased region" description="Basic and acidic residues" evidence="1">
    <location>
        <begin position="1"/>
        <end position="12"/>
    </location>
</feature>
<feature type="region of interest" description="Disordered" evidence="1">
    <location>
        <begin position="193"/>
        <end position="256"/>
    </location>
</feature>
<dbReference type="RefSeq" id="WP_110852422.1">
    <property type="nucleotide sequence ID" value="NZ_QKLZ01000006.1"/>
</dbReference>
<keyword evidence="2" id="KW-1133">Transmembrane helix</keyword>